<dbReference type="PANTHER" id="PTHR47955:SF15">
    <property type="entry name" value="CYTOCHROME P450 71A2-LIKE"/>
    <property type="match status" value="1"/>
</dbReference>
<dbReference type="Pfam" id="PF00067">
    <property type="entry name" value="p450"/>
    <property type="match status" value="1"/>
</dbReference>
<comment type="cofactor">
    <cofactor evidence="4">
        <name>heme</name>
        <dbReference type="ChEBI" id="CHEBI:30413"/>
    </cofactor>
</comment>
<evidence type="ECO:0000313" key="7">
    <source>
        <dbReference type="Proteomes" id="UP000813462"/>
    </source>
</evidence>
<keyword evidence="4 5" id="KW-0349">Heme</keyword>
<dbReference type="PRINTS" id="PR00465">
    <property type="entry name" value="EP450IV"/>
</dbReference>
<organism evidence="6 7">
    <name type="scientific">Ziziphus jujuba var. spinosa</name>
    <dbReference type="NCBI Taxonomy" id="714518"/>
    <lineage>
        <taxon>Eukaryota</taxon>
        <taxon>Viridiplantae</taxon>
        <taxon>Streptophyta</taxon>
        <taxon>Embryophyta</taxon>
        <taxon>Tracheophyta</taxon>
        <taxon>Spermatophyta</taxon>
        <taxon>Magnoliopsida</taxon>
        <taxon>eudicotyledons</taxon>
        <taxon>Gunneridae</taxon>
        <taxon>Pentapetalae</taxon>
        <taxon>rosids</taxon>
        <taxon>fabids</taxon>
        <taxon>Rosales</taxon>
        <taxon>Rhamnaceae</taxon>
        <taxon>Paliureae</taxon>
        <taxon>Ziziphus</taxon>
    </lineage>
</organism>
<dbReference type="Gene3D" id="1.10.630.10">
    <property type="entry name" value="Cytochrome P450"/>
    <property type="match status" value="2"/>
</dbReference>
<feature type="binding site" description="axial binding residue" evidence="4">
    <location>
        <position position="214"/>
    </location>
    <ligand>
        <name>heme</name>
        <dbReference type="ChEBI" id="CHEBI:30413"/>
    </ligand>
    <ligandPart>
        <name>Fe</name>
        <dbReference type="ChEBI" id="CHEBI:18248"/>
    </ligandPart>
</feature>
<evidence type="ECO:0000256" key="4">
    <source>
        <dbReference type="PIRSR" id="PIRSR602403-1"/>
    </source>
</evidence>
<dbReference type="GO" id="GO:0016705">
    <property type="term" value="F:oxidoreductase activity, acting on paired donors, with incorporation or reduction of molecular oxygen"/>
    <property type="evidence" value="ECO:0007669"/>
    <property type="project" value="InterPro"/>
</dbReference>
<evidence type="ECO:0008006" key="8">
    <source>
        <dbReference type="Google" id="ProtNLM"/>
    </source>
</evidence>
<dbReference type="GO" id="GO:0005506">
    <property type="term" value="F:iron ion binding"/>
    <property type="evidence" value="ECO:0007669"/>
    <property type="project" value="InterPro"/>
</dbReference>
<dbReference type="InterPro" id="IPR017972">
    <property type="entry name" value="Cyt_P450_CS"/>
</dbReference>
<keyword evidence="3 4" id="KW-0408">Iron</keyword>
<dbReference type="GO" id="GO:0020037">
    <property type="term" value="F:heme binding"/>
    <property type="evidence" value="ECO:0007669"/>
    <property type="project" value="InterPro"/>
</dbReference>
<proteinExistence type="inferred from homology"/>
<dbReference type="SUPFAM" id="SSF48264">
    <property type="entry name" value="Cytochrome P450"/>
    <property type="match status" value="1"/>
</dbReference>
<evidence type="ECO:0000256" key="2">
    <source>
        <dbReference type="ARBA" id="ARBA00022723"/>
    </source>
</evidence>
<dbReference type="InterPro" id="IPR001128">
    <property type="entry name" value="Cyt_P450"/>
</dbReference>
<sequence>MLIATLNNIVLRCILGNKFEEDDGKSKFGELIKRVMIQFTSFSFGDFFPALSWMDHLTGLISSLKATFGEIDPFLEQVLKDHEAGRGSSSDHSDNKDFVDILFQLKKDGMLQMDLTQVNDMNQMDYLKCVIKETLRLHPPAALIFREASERVNLGGYDIPPKTRVLINSLAIQTDPNLWDRPEEFVPERFENNQIDLKGLDSHYIPFGFGRRGCPGLKFGVFTVEYIMASLLYWFDWKLPGGNNIAPTPKDLDMEDVFGLSAHKKNPLIVIPILYSP</sequence>
<dbReference type="PANTHER" id="PTHR47955">
    <property type="entry name" value="CYTOCHROME P450 FAMILY 71 PROTEIN"/>
    <property type="match status" value="1"/>
</dbReference>
<dbReference type="EMBL" id="JAEACU010000005">
    <property type="protein sequence ID" value="KAH7528381.1"/>
    <property type="molecule type" value="Genomic_DNA"/>
</dbReference>
<evidence type="ECO:0000256" key="3">
    <source>
        <dbReference type="ARBA" id="ARBA00023004"/>
    </source>
</evidence>
<protein>
    <recommendedName>
        <fullName evidence="8">Cytochrome P450 71A1-like</fullName>
    </recommendedName>
</protein>
<name>A0A978VDE2_ZIZJJ</name>
<dbReference type="GO" id="GO:0004497">
    <property type="term" value="F:monooxygenase activity"/>
    <property type="evidence" value="ECO:0007669"/>
    <property type="project" value="UniProtKB-KW"/>
</dbReference>
<keyword evidence="5" id="KW-0503">Monooxygenase</keyword>
<evidence type="ECO:0000313" key="6">
    <source>
        <dbReference type="EMBL" id="KAH7528381.1"/>
    </source>
</evidence>
<dbReference type="PROSITE" id="PS00086">
    <property type="entry name" value="CYTOCHROME_P450"/>
    <property type="match status" value="1"/>
</dbReference>
<dbReference type="Proteomes" id="UP000813462">
    <property type="component" value="Unassembled WGS sequence"/>
</dbReference>
<dbReference type="AlphaFoldDB" id="A0A978VDE2"/>
<dbReference type="InterPro" id="IPR002403">
    <property type="entry name" value="Cyt_P450_E_grp-IV"/>
</dbReference>
<evidence type="ECO:0000256" key="1">
    <source>
        <dbReference type="ARBA" id="ARBA00010617"/>
    </source>
</evidence>
<keyword evidence="5" id="KW-0560">Oxidoreductase</keyword>
<reference evidence="6" key="1">
    <citation type="journal article" date="2021" name="Front. Plant Sci.">
        <title>Chromosome-Scale Genome Assembly for Chinese Sour Jujube and Insights Into Its Genome Evolution and Domestication Signature.</title>
        <authorList>
            <person name="Shen L.-Y."/>
            <person name="Luo H."/>
            <person name="Wang X.-L."/>
            <person name="Wang X.-M."/>
            <person name="Qiu X.-J."/>
            <person name="Liu H."/>
            <person name="Zhou S.-S."/>
            <person name="Jia K.-H."/>
            <person name="Nie S."/>
            <person name="Bao Y.-T."/>
            <person name="Zhang R.-G."/>
            <person name="Yun Q.-Z."/>
            <person name="Chai Y.-H."/>
            <person name="Lu J.-Y."/>
            <person name="Li Y."/>
            <person name="Zhao S.-W."/>
            <person name="Mao J.-F."/>
            <person name="Jia S.-G."/>
            <person name="Mao Y.-M."/>
        </authorList>
    </citation>
    <scope>NUCLEOTIDE SEQUENCE</scope>
    <source>
        <strain evidence="6">AT0</strain>
        <tissue evidence="6">Leaf</tissue>
    </source>
</reference>
<evidence type="ECO:0000256" key="5">
    <source>
        <dbReference type="RuleBase" id="RU000461"/>
    </source>
</evidence>
<gene>
    <name evidence="6" type="ORF">FEM48_Zijuj05G0066400</name>
</gene>
<keyword evidence="2 4" id="KW-0479">Metal-binding</keyword>
<comment type="caution">
    <text evidence="6">The sequence shown here is derived from an EMBL/GenBank/DDBJ whole genome shotgun (WGS) entry which is preliminary data.</text>
</comment>
<comment type="similarity">
    <text evidence="1 5">Belongs to the cytochrome P450 family.</text>
</comment>
<accession>A0A978VDE2</accession>
<dbReference type="InterPro" id="IPR036396">
    <property type="entry name" value="Cyt_P450_sf"/>
</dbReference>